<keyword evidence="1" id="KW-0560">Oxidoreductase</keyword>
<feature type="non-terminal residue" evidence="3">
    <location>
        <position position="156"/>
    </location>
</feature>
<dbReference type="PANTHER" id="PTHR32154">
    <property type="entry name" value="PYRUVATE-FLAVODOXIN OXIDOREDUCTASE-RELATED"/>
    <property type="match status" value="1"/>
</dbReference>
<name>A0ABM1F6Q0_PRICU</name>
<dbReference type="SUPFAM" id="SSF53323">
    <property type="entry name" value="Pyruvate-ferredoxin oxidoreductase, PFOR, domain III"/>
    <property type="match status" value="2"/>
</dbReference>
<protein>
    <submittedName>
        <fullName evidence="3">Pyruvate synthase-like</fullName>
    </submittedName>
</protein>
<proteinExistence type="predicted"/>
<dbReference type="Gene3D" id="3.40.920.10">
    <property type="entry name" value="Pyruvate-ferredoxin oxidoreductase, PFOR, domain III"/>
    <property type="match status" value="2"/>
</dbReference>
<accession>A0ABM1F6Q0</accession>
<reference evidence="3" key="1">
    <citation type="submission" date="2025-08" db="UniProtKB">
        <authorList>
            <consortium name="RefSeq"/>
        </authorList>
    </citation>
    <scope>IDENTIFICATION</scope>
</reference>
<evidence type="ECO:0000313" key="2">
    <source>
        <dbReference type="Proteomes" id="UP000695022"/>
    </source>
</evidence>
<dbReference type="RefSeq" id="XP_014680121.1">
    <property type="nucleotide sequence ID" value="XM_014824635.1"/>
</dbReference>
<keyword evidence="2" id="KW-1185">Reference proteome</keyword>
<dbReference type="InterPro" id="IPR050722">
    <property type="entry name" value="Pyruvate:ferred/Flavod_OxRd"/>
</dbReference>
<evidence type="ECO:0000256" key="1">
    <source>
        <dbReference type="ARBA" id="ARBA00023002"/>
    </source>
</evidence>
<feature type="non-terminal residue" evidence="3">
    <location>
        <position position="1"/>
    </location>
</feature>
<gene>
    <name evidence="3" type="primary">LOC106820074</name>
</gene>
<sequence length="156" mass="17446">SAFYHLSGVLPVDQALNLLKSAIEKQYHHKGPKVIEKNFQAVDAAIHSLKRIEYPVESWKNVQSGGSKKSKEDMAGVNPFITDIMEPVRERSAFYHLSGVLPEEQALTLSLHSAFYHLSGVLPVDQALDLLKSAIEKQYHHKGPKVIEKNYQAVDA</sequence>
<dbReference type="Proteomes" id="UP000695022">
    <property type="component" value="Unplaced"/>
</dbReference>
<organism evidence="2 3">
    <name type="scientific">Priapulus caudatus</name>
    <name type="common">Priapulid worm</name>
    <dbReference type="NCBI Taxonomy" id="37621"/>
    <lineage>
        <taxon>Eukaryota</taxon>
        <taxon>Metazoa</taxon>
        <taxon>Ecdysozoa</taxon>
        <taxon>Scalidophora</taxon>
        <taxon>Priapulida</taxon>
        <taxon>Priapulimorpha</taxon>
        <taxon>Priapulimorphida</taxon>
        <taxon>Priapulidae</taxon>
        <taxon>Priapulus</taxon>
    </lineage>
</organism>
<dbReference type="GeneID" id="106820074"/>
<dbReference type="PANTHER" id="PTHR32154:SF0">
    <property type="entry name" value="PYRUVATE-FLAVODOXIN OXIDOREDUCTASE-RELATED"/>
    <property type="match status" value="1"/>
</dbReference>
<evidence type="ECO:0000313" key="3">
    <source>
        <dbReference type="RefSeq" id="XP_014680121.1"/>
    </source>
</evidence>
<dbReference type="InterPro" id="IPR002869">
    <property type="entry name" value="Pyrv_flavodox_OxRed_cen"/>
</dbReference>